<dbReference type="RefSeq" id="WP_379896400.1">
    <property type="nucleotide sequence ID" value="NZ_JBHTON010000019.1"/>
</dbReference>
<dbReference type="SUPFAM" id="SSF46689">
    <property type="entry name" value="Homeodomain-like"/>
    <property type="match status" value="1"/>
</dbReference>
<organism evidence="1 2">
    <name type="scientific">Lacticaseibacillus baoqingensis</name>
    <dbReference type="NCBI Taxonomy" id="2486013"/>
    <lineage>
        <taxon>Bacteria</taxon>
        <taxon>Bacillati</taxon>
        <taxon>Bacillota</taxon>
        <taxon>Bacilli</taxon>
        <taxon>Lactobacillales</taxon>
        <taxon>Lactobacillaceae</taxon>
        <taxon>Lacticaseibacillus</taxon>
    </lineage>
</organism>
<gene>
    <name evidence="1" type="ORF">ACFQ5J_07510</name>
</gene>
<comment type="caution">
    <text evidence="1">The sequence shown here is derived from an EMBL/GenBank/DDBJ whole genome shotgun (WGS) entry which is preliminary data.</text>
</comment>
<dbReference type="Pfam" id="PF13384">
    <property type="entry name" value="HTH_23"/>
    <property type="match status" value="1"/>
</dbReference>
<dbReference type="EMBL" id="JBHTON010000019">
    <property type="protein sequence ID" value="MFD1485073.1"/>
    <property type="molecule type" value="Genomic_DNA"/>
</dbReference>
<proteinExistence type="predicted"/>
<evidence type="ECO:0000313" key="2">
    <source>
        <dbReference type="Proteomes" id="UP001597252"/>
    </source>
</evidence>
<evidence type="ECO:0000313" key="1">
    <source>
        <dbReference type="EMBL" id="MFD1485073.1"/>
    </source>
</evidence>
<dbReference type="InterPro" id="IPR009057">
    <property type="entry name" value="Homeodomain-like_sf"/>
</dbReference>
<protein>
    <submittedName>
        <fullName evidence="1">Helix-turn-helix domain-containing protein</fullName>
    </submittedName>
</protein>
<keyword evidence="2" id="KW-1185">Reference proteome</keyword>
<dbReference type="Proteomes" id="UP001597252">
    <property type="component" value="Unassembled WGS sequence"/>
</dbReference>
<sequence>MDTVELNRYTVVNTAGEFLEDDNLLLLPTWTLDLKQMWVTGSRLEAQKVAHQAGGQACAVTLLPLAHTSAAASRRGIPVAVQKQIVTLREQGLSYRKIASLLNISKSTVGNILNR</sequence>
<accession>A0ABW4E757</accession>
<dbReference type="Gene3D" id="1.10.10.10">
    <property type="entry name" value="Winged helix-like DNA-binding domain superfamily/Winged helix DNA-binding domain"/>
    <property type="match status" value="1"/>
</dbReference>
<dbReference type="InterPro" id="IPR036388">
    <property type="entry name" value="WH-like_DNA-bd_sf"/>
</dbReference>
<reference evidence="2" key="1">
    <citation type="journal article" date="2019" name="Int. J. Syst. Evol. Microbiol.">
        <title>The Global Catalogue of Microorganisms (GCM) 10K type strain sequencing project: providing services to taxonomists for standard genome sequencing and annotation.</title>
        <authorList>
            <consortium name="The Broad Institute Genomics Platform"/>
            <consortium name="The Broad Institute Genome Sequencing Center for Infectious Disease"/>
            <person name="Wu L."/>
            <person name="Ma J."/>
        </authorList>
    </citation>
    <scope>NUCLEOTIDE SEQUENCE [LARGE SCALE GENOMIC DNA]</scope>
    <source>
        <strain evidence="2">CCM 8903</strain>
    </source>
</reference>
<name>A0ABW4E757_9LACO</name>